<dbReference type="PANTHER" id="PTHR30290:SF10">
    <property type="entry name" value="PERIPLASMIC OLIGOPEPTIDE-BINDING PROTEIN-RELATED"/>
    <property type="match status" value="1"/>
</dbReference>
<feature type="chain" id="PRO_5045130602" evidence="5">
    <location>
        <begin position="17"/>
        <end position="501"/>
    </location>
</feature>
<evidence type="ECO:0000256" key="3">
    <source>
        <dbReference type="ARBA" id="ARBA00022448"/>
    </source>
</evidence>
<dbReference type="PANTHER" id="PTHR30290">
    <property type="entry name" value="PERIPLASMIC BINDING COMPONENT OF ABC TRANSPORTER"/>
    <property type="match status" value="1"/>
</dbReference>
<organism evidence="7 8">
    <name type="scientific">Sphingomonas caseinilyticus</name>
    <dbReference type="NCBI Taxonomy" id="2908205"/>
    <lineage>
        <taxon>Bacteria</taxon>
        <taxon>Pseudomonadati</taxon>
        <taxon>Pseudomonadota</taxon>
        <taxon>Alphaproteobacteria</taxon>
        <taxon>Sphingomonadales</taxon>
        <taxon>Sphingomonadaceae</taxon>
        <taxon>Sphingomonas</taxon>
    </lineage>
</organism>
<dbReference type="Gene3D" id="3.10.105.10">
    <property type="entry name" value="Dipeptide-binding Protein, Domain 3"/>
    <property type="match status" value="1"/>
</dbReference>
<feature type="domain" description="Solute-binding protein family 5" evidence="6">
    <location>
        <begin position="73"/>
        <end position="344"/>
    </location>
</feature>
<dbReference type="SUPFAM" id="SSF53850">
    <property type="entry name" value="Periplasmic binding protein-like II"/>
    <property type="match status" value="1"/>
</dbReference>
<sequence>MAVRRFSLGLMFAALAALGPIACGSGASDLTRVAVIGTEPKLVETVSVPLTAGEALIRSNVAQGLVRFDERGQVVPGLAERWNVSDDGLSYIFRLQTGEWPDGRKIKADEVARIISRQLRPSSKNPLKDTLGAVREIVAMTDRVIEIRLNAPRPNLLQLLAQPEFGLVRASVGTGPFQPATAEQIAPLPAELKKLPGIFLAHRIRIPDAEDPVEKIHLSGGDAQKLIAAFANGDLELLLGGTVGDLPYAFMAKLPRGARRFDPVAGLFGLAPTGRREALKERDVRRLLSTAIDRDALIAGLHVNGLQPRATILQSGLEGVGAPQQPAWIAQPVIERRQALVAEARRLFGKVELPNLRILLPAGPGGDYLLARLRYDWGPLGIRVDRAPTLASADLVWIDEVAPSSSPAWFLRRFRCDMVPVCLEDADPLLDQARLTPDSAQRAQLFLEAARMMDDAQLFIPIAAPIRWSLVSGRAPGFEENPFARHTLVGLAEIGNSGGLR</sequence>
<dbReference type="InterPro" id="IPR039424">
    <property type="entry name" value="SBP_5"/>
</dbReference>
<proteinExistence type="inferred from homology"/>
<evidence type="ECO:0000256" key="2">
    <source>
        <dbReference type="ARBA" id="ARBA00005695"/>
    </source>
</evidence>
<feature type="signal peptide" evidence="5">
    <location>
        <begin position="1"/>
        <end position="16"/>
    </location>
</feature>
<accession>A0ABT0RXK9</accession>
<name>A0ABT0RXK9_9SPHN</name>
<dbReference type="Pfam" id="PF00496">
    <property type="entry name" value="SBP_bac_5"/>
    <property type="match status" value="1"/>
</dbReference>
<dbReference type="Gene3D" id="3.90.76.10">
    <property type="entry name" value="Dipeptide-binding Protein, Domain 1"/>
    <property type="match status" value="1"/>
</dbReference>
<keyword evidence="8" id="KW-1185">Reference proteome</keyword>
<keyword evidence="4 5" id="KW-0732">Signal</keyword>
<gene>
    <name evidence="7" type="ORF">LZ496_13030</name>
</gene>
<evidence type="ECO:0000313" key="8">
    <source>
        <dbReference type="Proteomes" id="UP001203410"/>
    </source>
</evidence>
<comment type="similarity">
    <text evidence="2">Belongs to the bacterial solute-binding protein 5 family.</text>
</comment>
<dbReference type="InterPro" id="IPR000914">
    <property type="entry name" value="SBP_5_dom"/>
</dbReference>
<reference evidence="7 8" key="1">
    <citation type="submission" date="2022-05" db="EMBL/GenBank/DDBJ databases">
        <authorList>
            <person name="Jo J.-H."/>
            <person name="Im W.-T."/>
        </authorList>
    </citation>
    <scope>NUCLEOTIDE SEQUENCE [LARGE SCALE GENOMIC DNA]</scope>
    <source>
        <strain evidence="7 8">NSE70-1</strain>
    </source>
</reference>
<dbReference type="RefSeq" id="WP_249905160.1">
    <property type="nucleotide sequence ID" value="NZ_JAMGBA010000004.1"/>
</dbReference>
<protein>
    <submittedName>
        <fullName evidence="7">ABC transporter substrate-binding protein</fullName>
    </submittedName>
</protein>
<evidence type="ECO:0000256" key="1">
    <source>
        <dbReference type="ARBA" id="ARBA00004418"/>
    </source>
</evidence>
<keyword evidence="3" id="KW-0813">Transport</keyword>
<dbReference type="EMBL" id="JAMGBA010000004">
    <property type="protein sequence ID" value="MCL6699701.1"/>
    <property type="molecule type" value="Genomic_DNA"/>
</dbReference>
<comment type="subcellular location">
    <subcellularLocation>
        <location evidence="1">Periplasm</location>
    </subcellularLocation>
</comment>
<evidence type="ECO:0000256" key="4">
    <source>
        <dbReference type="ARBA" id="ARBA00022729"/>
    </source>
</evidence>
<evidence type="ECO:0000313" key="7">
    <source>
        <dbReference type="EMBL" id="MCL6699701.1"/>
    </source>
</evidence>
<evidence type="ECO:0000256" key="5">
    <source>
        <dbReference type="SAM" id="SignalP"/>
    </source>
</evidence>
<dbReference type="Proteomes" id="UP001203410">
    <property type="component" value="Unassembled WGS sequence"/>
</dbReference>
<evidence type="ECO:0000259" key="6">
    <source>
        <dbReference type="Pfam" id="PF00496"/>
    </source>
</evidence>
<comment type="caution">
    <text evidence="7">The sequence shown here is derived from an EMBL/GenBank/DDBJ whole genome shotgun (WGS) entry which is preliminary data.</text>
</comment>